<dbReference type="InterPro" id="IPR002656">
    <property type="entry name" value="Acyl_transf_3_dom"/>
</dbReference>
<name>A0A6J6E1A7_9ZZZZ</name>
<feature type="transmembrane region" description="Helical" evidence="9">
    <location>
        <begin position="268"/>
        <end position="286"/>
    </location>
</feature>
<keyword evidence="4 9" id="KW-0812">Transmembrane</keyword>
<organism evidence="11">
    <name type="scientific">freshwater metagenome</name>
    <dbReference type="NCBI Taxonomy" id="449393"/>
    <lineage>
        <taxon>unclassified sequences</taxon>
        <taxon>metagenomes</taxon>
        <taxon>ecological metagenomes</taxon>
    </lineage>
</organism>
<dbReference type="Pfam" id="PF01757">
    <property type="entry name" value="Acyl_transf_3"/>
    <property type="match status" value="1"/>
</dbReference>
<sequence length="716" mass="76398">MSGADRTIAYQPALDGLRAVAVGLVLVFHGGFAWMSGGYVGVSVFFTLSGYLITSLLLVEHDRTGRIDLGRFYARRMKRLLPASLLCLGAVAVAAAAGAFDEFDGLRRDLLGALFQVANWVKLLDDASYADLTNATLGRVAPLEHYWSLAIEEQFYWVWPLVLLGVFRVASSARSIGRWIVGMTMVGAAAAPLVAITWGPDAAYWATPARIGEILVGAWLASVLHRRGTEVRRPSTARALAALAPAGLVVVLWAALTWPAAEGPAYEGWLPAFALASAAVVLGLQYPSPVRTALSWRPIVWTGTISYGLYLYHWPLFAVLTSDRVGVDGWALFGVRLAVTFAVAALSSALVEQPVRRWNPTWSRPLVAGGVATLALAVVVVVGVRPADTFSADANAGGVATIVPVDGTLPPLEVVDGPTATGATGEADATPSTRPPTDTSTDTTSAPADTGSDDTGSDDTGSDDTGSDGIDETDGGSVVLDPEPVPVPALSRPVRILTIGDSTSEATAVGFASWAIDHPDLAQVTDASVAGCGFVRGGVVPTDGDIDWQGPCDELLDVRLPESVAQLQPDVLVLMVTMRDVEDRIWSDAEGPLDPFDPRFRERLLADYRQLAERLAELDVPRVAWVLAPHPIAAFAGEQRKMLDLDRYRVQFDVIREVAAGDPDRIRVIDLQGWLDSIGRFRDGSLRPDGLHWTPDAARWVVDRYLAGSVVTAAVS</sequence>
<dbReference type="InterPro" id="IPR050879">
    <property type="entry name" value="Acyltransferase_3"/>
</dbReference>
<feature type="transmembrane region" description="Helical" evidence="9">
    <location>
        <begin position="80"/>
        <end position="100"/>
    </location>
</feature>
<evidence type="ECO:0000256" key="8">
    <source>
        <dbReference type="SAM" id="MobiDB-lite"/>
    </source>
</evidence>
<dbReference type="InterPro" id="IPR036514">
    <property type="entry name" value="SGNH_hydro_sf"/>
</dbReference>
<keyword evidence="7" id="KW-0012">Acyltransferase</keyword>
<feature type="compositionally biased region" description="Low complexity" evidence="8">
    <location>
        <begin position="416"/>
        <end position="450"/>
    </location>
</feature>
<feature type="domain" description="Acyltransferase 3" evidence="10">
    <location>
        <begin position="13"/>
        <end position="346"/>
    </location>
</feature>
<feature type="transmembrane region" description="Helical" evidence="9">
    <location>
        <begin position="38"/>
        <end position="59"/>
    </location>
</feature>
<gene>
    <name evidence="11" type="ORF">UFOPK1493_02337</name>
</gene>
<comment type="subcellular location">
    <subcellularLocation>
        <location evidence="1">Cell membrane</location>
        <topology evidence="1">Multi-pass membrane protein</topology>
    </subcellularLocation>
</comment>
<dbReference type="Gene3D" id="3.40.50.1110">
    <property type="entry name" value="SGNH hydrolase"/>
    <property type="match status" value="1"/>
</dbReference>
<dbReference type="SUPFAM" id="SSF52266">
    <property type="entry name" value="SGNH hydrolase"/>
    <property type="match status" value="1"/>
</dbReference>
<evidence type="ECO:0000256" key="7">
    <source>
        <dbReference type="ARBA" id="ARBA00023315"/>
    </source>
</evidence>
<keyword evidence="5 9" id="KW-1133">Transmembrane helix</keyword>
<evidence type="ECO:0000259" key="10">
    <source>
        <dbReference type="Pfam" id="PF01757"/>
    </source>
</evidence>
<proteinExistence type="predicted"/>
<feature type="transmembrane region" description="Helical" evidence="9">
    <location>
        <begin position="204"/>
        <end position="224"/>
    </location>
</feature>
<dbReference type="EMBL" id="CAEZSR010000092">
    <property type="protein sequence ID" value="CAB4570172.1"/>
    <property type="molecule type" value="Genomic_DNA"/>
</dbReference>
<dbReference type="PANTHER" id="PTHR23028">
    <property type="entry name" value="ACETYLTRANSFERASE"/>
    <property type="match status" value="1"/>
</dbReference>
<feature type="transmembrane region" description="Helical" evidence="9">
    <location>
        <begin position="179"/>
        <end position="198"/>
    </location>
</feature>
<protein>
    <submittedName>
        <fullName evidence="11">Unannotated protein</fullName>
    </submittedName>
</protein>
<evidence type="ECO:0000256" key="6">
    <source>
        <dbReference type="ARBA" id="ARBA00023136"/>
    </source>
</evidence>
<evidence type="ECO:0000313" key="11">
    <source>
        <dbReference type="EMBL" id="CAB4570172.1"/>
    </source>
</evidence>
<accession>A0A6J6E1A7</accession>
<dbReference type="AlphaFoldDB" id="A0A6J6E1A7"/>
<dbReference type="GO" id="GO:0009103">
    <property type="term" value="P:lipopolysaccharide biosynthetic process"/>
    <property type="evidence" value="ECO:0007669"/>
    <property type="project" value="TreeGrafter"/>
</dbReference>
<dbReference type="GO" id="GO:0016747">
    <property type="term" value="F:acyltransferase activity, transferring groups other than amino-acyl groups"/>
    <property type="evidence" value="ECO:0007669"/>
    <property type="project" value="InterPro"/>
</dbReference>
<feature type="compositionally biased region" description="Acidic residues" evidence="8">
    <location>
        <begin position="451"/>
        <end position="474"/>
    </location>
</feature>
<dbReference type="CDD" id="cd00229">
    <property type="entry name" value="SGNH_hydrolase"/>
    <property type="match status" value="1"/>
</dbReference>
<feature type="region of interest" description="Disordered" evidence="8">
    <location>
        <begin position="408"/>
        <end position="487"/>
    </location>
</feature>
<evidence type="ECO:0000256" key="2">
    <source>
        <dbReference type="ARBA" id="ARBA00022475"/>
    </source>
</evidence>
<evidence type="ECO:0000256" key="3">
    <source>
        <dbReference type="ARBA" id="ARBA00022679"/>
    </source>
</evidence>
<evidence type="ECO:0000256" key="9">
    <source>
        <dbReference type="SAM" id="Phobius"/>
    </source>
</evidence>
<feature type="transmembrane region" description="Helical" evidence="9">
    <location>
        <begin position="236"/>
        <end position="256"/>
    </location>
</feature>
<dbReference type="PANTHER" id="PTHR23028:SF53">
    <property type="entry name" value="ACYL_TRANSF_3 DOMAIN-CONTAINING PROTEIN"/>
    <property type="match status" value="1"/>
</dbReference>
<evidence type="ECO:0000256" key="1">
    <source>
        <dbReference type="ARBA" id="ARBA00004651"/>
    </source>
</evidence>
<evidence type="ECO:0000256" key="5">
    <source>
        <dbReference type="ARBA" id="ARBA00022989"/>
    </source>
</evidence>
<feature type="transmembrane region" description="Helical" evidence="9">
    <location>
        <begin position="12"/>
        <end position="32"/>
    </location>
</feature>
<feature type="transmembrane region" description="Helical" evidence="9">
    <location>
        <begin position="154"/>
        <end position="170"/>
    </location>
</feature>
<evidence type="ECO:0000256" key="4">
    <source>
        <dbReference type="ARBA" id="ARBA00022692"/>
    </source>
</evidence>
<keyword evidence="3" id="KW-0808">Transferase</keyword>
<reference evidence="11" key="1">
    <citation type="submission" date="2020-05" db="EMBL/GenBank/DDBJ databases">
        <authorList>
            <person name="Chiriac C."/>
            <person name="Salcher M."/>
            <person name="Ghai R."/>
            <person name="Kavagutti S V."/>
        </authorList>
    </citation>
    <scope>NUCLEOTIDE SEQUENCE</scope>
</reference>
<feature type="transmembrane region" description="Helical" evidence="9">
    <location>
        <begin position="329"/>
        <end position="351"/>
    </location>
</feature>
<feature type="transmembrane region" description="Helical" evidence="9">
    <location>
        <begin position="298"/>
        <end position="317"/>
    </location>
</feature>
<dbReference type="GO" id="GO:0005886">
    <property type="term" value="C:plasma membrane"/>
    <property type="evidence" value="ECO:0007669"/>
    <property type="project" value="UniProtKB-SubCell"/>
</dbReference>
<keyword evidence="6 9" id="KW-0472">Membrane</keyword>
<feature type="transmembrane region" description="Helical" evidence="9">
    <location>
        <begin position="363"/>
        <end position="384"/>
    </location>
</feature>
<keyword evidence="2" id="KW-1003">Cell membrane</keyword>